<evidence type="ECO:0000313" key="2">
    <source>
        <dbReference type="Proteomes" id="UP001642484"/>
    </source>
</evidence>
<protein>
    <submittedName>
        <fullName evidence="1">Uncharacterized protein</fullName>
    </submittedName>
</protein>
<dbReference type="EMBL" id="CAXAMN010015002">
    <property type="protein sequence ID" value="CAK9044790.1"/>
    <property type="molecule type" value="Genomic_DNA"/>
</dbReference>
<comment type="caution">
    <text evidence="1">The sequence shown here is derived from an EMBL/GenBank/DDBJ whole genome shotgun (WGS) entry which is preliminary data.</text>
</comment>
<sequence>MDSLSVGPVQYSSLEADEFDDGNSADDIDEVEEAPETSRTTGVPPEGSLKQQICQGRFEAWVSQMKLGHNPLVYELYKRLELLSHSVTNSSVRCLLVEFSIAGMHGVYKQSSCFDPTSPTWLLNSESNKMEQIPNLVVDWTLDDELLISSRYYTGAERRGPYVDESRLSERFGSDTIRALGGGKADWTGLETGLNRLLQFLGLICADAGAPEAYTRHLPFGGIPHRILAA</sequence>
<dbReference type="Proteomes" id="UP001642484">
    <property type="component" value="Unassembled WGS sequence"/>
</dbReference>
<reference evidence="1 2" key="1">
    <citation type="submission" date="2024-02" db="EMBL/GenBank/DDBJ databases">
        <authorList>
            <person name="Chen Y."/>
            <person name="Shah S."/>
            <person name="Dougan E. K."/>
            <person name="Thang M."/>
            <person name="Chan C."/>
        </authorList>
    </citation>
    <scope>NUCLEOTIDE SEQUENCE [LARGE SCALE GENOMIC DNA]</scope>
</reference>
<gene>
    <name evidence="1" type="ORF">CCMP2556_LOCUS23515</name>
</gene>
<evidence type="ECO:0000313" key="1">
    <source>
        <dbReference type="EMBL" id="CAK9044790.1"/>
    </source>
</evidence>
<proteinExistence type="predicted"/>
<keyword evidence="2" id="KW-1185">Reference proteome</keyword>
<organism evidence="1 2">
    <name type="scientific">Durusdinium trenchii</name>
    <dbReference type="NCBI Taxonomy" id="1381693"/>
    <lineage>
        <taxon>Eukaryota</taxon>
        <taxon>Sar</taxon>
        <taxon>Alveolata</taxon>
        <taxon>Dinophyceae</taxon>
        <taxon>Suessiales</taxon>
        <taxon>Symbiodiniaceae</taxon>
        <taxon>Durusdinium</taxon>
    </lineage>
</organism>
<name>A0ABP0LZZ1_9DINO</name>
<accession>A0ABP0LZZ1</accession>